<sequence>MTLKNTTYNLGYPLYGAKFVNENVLVVTGGGGRDQPGLRSKLTALKIDFTKKKIVKRFREITLDSSDDSPTTLDAAKDVILLGCNEGADKIAETGVNHHIRKYVYQNDHLQFTASIDFDGSADSDIYTKLTAISPNGAAAAIASSVVPTLIRVINPVDLCQKYEIQTGRDVRDLAFSLDGQLLAYVTPTGLDVASIASGEFVIKKADFEKNLIFSKIRFISNDTVLIAATFTEKPGGVLLKVKFNKTAGKIILKRQISDRLGSITAFEVDTKNEFAVLATNENAVAIFKISDLSGIESFRNLHELLITRIAISPDSKLIATVSAGNTVNVISKTNGSMGSFLSLIKKILINLVLVVAVAALTNIAYKNNLHLKSYEFAKRKYLERRDTGNDVIPDVIEPWDNLVTTTNIIQDDIVSISSYTSYEPQEKFSINIDDFVTPSTTLHTPIISISSPSTEPSSISTIATVASSTSLPLDEILETYSFDRHLEMPTFNEEELSMMKENSAHGVSKSIKDAIEPKVSMIESITVSSTSTEVVTTETTSSSLKTEKEISSQSIISSLTTKAAISSEIAVSSSMTDEEISIHSRTELKPASKKGSVTISNAKESVPINDISTERPKTRITVPQGINEEETETNRLPISSDNDPLFNSISLTSSSTISIVSEKSGTSELRHSHSQSKVLPTVSFDETSESLNLESSLSLPSSPSSPSPSSPSPSPSSPSPSSPSPSSPSPSPPSPPSPSPSSPSSVSSSSSLLHLESKDIKVVEELTSSVVPPQTSINALSSYVPSSSAKTISDSASVVPSVVQTLIPSVKSETKYTSSTTSIAPSALPSQVIEQGKEAVEPNTISTTPLLSKTEKFKSTSSMIMSLPPSSSITDLSTVSVEQEKETISPSTFSSSEKAIKQKITIDGVVYVVASTEDESTETTVSTESTHITVNPTTSVATDETTKFQVSSAVLSDPIMSQNKLTDEKSILTFNSVNIEDTQKLEDNSVSTSLDNTELEPMPADSKPNSESKSKMKRNTSFPESFPEPSISFTNTGITVTKIAKTVVEETIEVEIGDIKKVPNSQIEESRESQLSYPVEVSQVFSHSSDNAGEVNSAPIVTSAPILNAQLASSETAYIDTTVEYDASSDIMAYKELETSSAVGSEPSIEHDEL</sequence>
<dbReference type="SUPFAM" id="SSF69322">
    <property type="entry name" value="Tricorn protease domain 2"/>
    <property type="match status" value="1"/>
</dbReference>
<evidence type="ECO:0000313" key="13">
    <source>
        <dbReference type="Proteomes" id="UP000196158"/>
    </source>
</evidence>
<evidence type="ECO:0000313" key="12">
    <source>
        <dbReference type="EMBL" id="SMN20645.1"/>
    </source>
</evidence>
<keyword evidence="6" id="KW-0931">ER-Golgi transport</keyword>
<comment type="function">
    <text evidence="10">Guanine nucleotide-exchange factor (GEF) required for the formation or budding of transport vesicles from the ER.</text>
</comment>
<keyword evidence="4 10" id="KW-0677">Repeat</keyword>
<dbReference type="InterPro" id="IPR045260">
    <property type="entry name" value="Sec12-like"/>
</dbReference>
<keyword evidence="3" id="KW-0812">Transmembrane</keyword>
<dbReference type="GO" id="GO:0005789">
    <property type="term" value="C:endoplasmic reticulum membrane"/>
    <property type="evidence" value="ECO:0007669"/>
    <property type="project" value="UniProtKB-SubCell"/>
</dbReference>
<evidence type="ECO:0000256" key="10">
    <source>
        <dbReference type="RuleBase" id="RU369019"/>
    </source>
</evidence>
<evidence type="ECO:0000256" key="2">
    <source>
        <dbReference type="ARBA" id="ARBA00022574"/>
    </source>
</evidence>
<comment type="similarity">
    <text evidence="10">Belongs to the WD repeat SEC12 family.</text>
</comment>
<organism evidence="12 13">
    <name type="scientific">Maudiozyma saulgeensis</name>
    <dbReference type="NCBI Taxonomy" id="1789683"/>
    <lineage>
        <taxon>Eukaryota</taxon>
        <taxon>Fungi</taxon>
        <taxon>Dikarya</taxon>
        <taxon>Ascomycota</taxon>
        <taxon>Saccharomycotina</taxon>
        <taxon>Saccharomycetes</taxon>
        <taxon>Saccharomycetales</taxon>
        <taxon>Saccharomycetaceae</taxon>
        <taxon>Maudiozyma</taxon>
    </lineage>
</organism>
<evidence type="ECO:0000256" key="8">
    <source>
        <dbReference type="ARBA" id="ARBA00022989"/>
    </source>
</evidence>
<gene>
    <name evidence="12" type="ORF">KASA_0M00154G</name>
</gene>
<dbReference type="OrthoDB" id="2013972at2759"/>
<dbReference type="Gene3D" id="2.130.10.10">
    <property type="entry name" value="YVTN repeat-like/Quinoprotein amine dehydrogenase"/>
    <property type="match status" value="1"/>
</dbReference>
<dbReference type="InterPro" id="IPR015943">
    <property type="entry name" value="WD40/YVTN_repeat-like_dom_sf"/>
</dbReference>
<feature type="region of interest" description="Disordered" evidence="11">
    <location>
        <begin position="614"/>
        <end position="644"/>
    </location>
</feature>
<proteinExistence type="inferred from homology"/>
<dbReference type="GO" id="GO:0005085">
    <property type="term" value="F:guanyl-nucleotide exchange factor activity"/>
    <property type="evidence" value="ECO:0007669"/>
    <property type="project" value="InterPro"/>
</dbReference>
<protein>
    <recommendedName>
        <fullName evidence="10">Guanine nucleotide-exchange factor SEC12</fullName>
    </recommendedName>
</protein>
<evidence type="ECO:0000256" key="9">
    <source>
        <dbReference type="ARBA" id="ARBA00023136"/>
    </source>
</evidence>
<keyword evidence="8" id="KW-1133">Transmembrane helix</keyword>
<comment type="subcellular location">
    <subcellularLocation>
        <location evidence="10">Endoplasmic reticulum membrane</location>
        <topology evidence="10">Single-pass type II membrane protein</topology>
    </subcellularLocation>
    <subcellularLocation>
        <location evidence="10">Golgi apparatus membrane</location>
        <topology evidence="10">Single-pass type II membrane protein</topology>
    </subcellularLocation>
</comment>
<evidence type="ECO:0000256" key="5">
    <source>
        <dbReference type="ARBA" id="ARBA00022824"/>
    </source>
</evidence>
<keyword evidence="13" id="KW-1185">Reference proteome</keyword>
<keyword evidence="1 10" id="KW-0813">Transport</keyword>
<keyword evidence="5 10" id="KW-0256">Endoplasmic reticulum</keyword>
<feature type="region of interest" description="Disordered" evidence="11">
    <location>
        <begin position="690"/>
        <end position="754"/>
    </location>
</feature>
<evidence type="ECO:0000256" key="4">
    <source>
        <dbReference type="ARBA" id="ARBA00022737"/>
    </source>
</evidence>
<keyword evidence="7 10" id="KW-0653">Protein transport</keyword>
<dbReference type="GO" id="GO:0015031">
    <property type="term" value="P:protein transport"/>
    <property type="evidence" value="ECO:0007669"/>
    <property type="project" value="UniProtKB-KW"/>
</dbReference>
<dbReference type="AlphaFoldDB" id="A0A1X7R4S3"/>
<evidence type="ECO:0000256" key="11">
    <source>
        <dbReference type="SAM" id="MobiDB-lite"/>
    </source>
</evidence>
<dbReference type="STRING" id="1789683.A0A1X7R4S3"/>
<name>A0A1X7R4S3_9SACH</name>
<reference evidence="12 13" key="1">
    <citation type="submission" date="2017-04" db="EMBL/GenBank/DDBJ databases">
        <authorList>
            <person name="Afonso C.L."/>
            <person name="Miller P.J."/>
            <person name="Scott M.A."/>
            <person name="Spackman E."/>
            <person name="Goraichik I."/>
            <person name="Dimitrov K.M."/>
            <person name="Suarez D.L."/>
            <person name="Swayne D.E."/>
        </authorList>
    </citation>
    <scope>NUCLEOTIDE SEQUENCE [LARGE SCALE GENOMIC DNA]</scope>
</reference>
<dbReference type="GO" id="GO:0000139">
    <property type="term" value="C:Golgi membrane"/>
    <property type="evidence" value="ECO:0007669"/>
    <property type="project" value="UniProtKB-SubCell"/>
</dbReference>
<dbReference type="GO" id="GO:0006888">
    <property type="term" value="P:endoplasmic reticulum to Golgi vesicle-mediated transport"/>
    <property type="evidence" value="ECO:0007669"/>
    <property type="project" value="UniProtKB-UniRule"/>
</dbReference>
<feature type="compositionally biased region" description="Low complexity" evidence="11">
    <location>
        <begin position="743"/>
        <end position="754"/>
    </location>
</feature>
<feature type="compositionally biased region" description="Polar residues" evidence="11">
    <location>
        <begin position="635"/>
        <end position="644"/>
    </location>
</feature>
<evidence type="ECO:0000256" key="7">
    <source>
        <dbReference type="ARBA" id="ARBA00022927"/>
    </source>
</evidence>
<evidence type="ECO:0000256" key="3">
    <source>
        <dbReference type="ARBA" id="ARBA00022692"/>
    </source>
</evidence>
<dbReference type="EMBL" id="FXLY01000006">
    <property type="protein sequence ID" value="SMN20645.1"/>
    <property type="molecule type" value="Genomic_DNA"/>
</dbReference>
<evidence type="ECO:0000256" key="6">
    <source>
        <dbReference type="ARBA" id="ARBA00022892"/>
    </source>
</evidence>
<dbReference type="PANTHER" id="PTHR23284:SF0">
    <property type="entry name" value="PROLACTIN REGULATORY ELEMENT-BINDING PROTEIN"/>
    <property type="match status" value="1"/>
</dbReference>
<keyword evidence="9" id="KW-0472">Membrane</keyword>
<feature type="compositionally biased region" description="Pro residues" evidence="11">
    <location>
        <begin position="704"/>
        <end position="742"/>
    </location>
</feature>
<dbReference type="PANTHER" id="PTHR23284">
    <property type="entry name" value="PROLACTIN REGULATORY ELEMENT BINDING PROTEIN"/>
    <property type="match status" value="1"/>
</dbReference>
<evidence type="ECO:0000256" key="1">
    <source>
        <dbReference type="ARBA" id="ARBA00022448"/>
    </source>
</evidence>
<feature type="region of interest" description="Disordered" evidence="11">
    <location>
        <begin position="986"/>
        <end position="1029"/>
    </location>
</feature>
<dbReference type="GO" id="GO:0003400">
    <property type="term" value="P:regulation of COPII vesicle coating"/>
    <property type="evidence" value="ECO:0007669"/>
    <property type="project" value="UniProtKB-UniRule"/>
</dbReference>
<dbReference type="Proteomes" id="UP000196158">
    <property type="component" value="Unassembled WGS sequence"/>
</dbReference>
<keyword evidence="2 10" id="KW-0853">WD repeat</keyword>
<accession>A0A1X7R4S3</accession>